<dbReference type="AlphaFoldDB" id="A0AAP0M4P8"/>
<dbReference type="Proteomes" id="UP001428341">
    <property type="component" value="Unassembled WGS sequence"/>
</dbReference>
<proteinExistence type="predicted"/>
<feature type="compositionally biased region" description="Basic and acidic residues" evidence="1">
    <location>
        <begin position="66"/>
        <end position="80"/>
    </location>
</feature>
<evidence type="ECO:0000313" key="3">
    <source>
        <dbReference type="Proteomes" id="UP001428341"/>
    </source>
</evidence>
<dbReference type="EMBL" id="JBCGBO010000005">
    <property type="protein sequence ID" value="KAK9197772.1"/>
    <property type="molecule type" value="Genomic_DNA"/>
</dbReference>
<organism evidence="2 3">
    <name type="scientific">Citrus x changshan-huyou</name>
    <dbReference type="NCBI Taxonomy" id="2935761"/>
    <lineage>
        <taxon>Eukaryota</taxon>
        <taxon>Viridiplantae</taxon>
        <taxon>Streptophyta</taxon>
        <taxon>Embryophyta</taxon>
        <taxon>Tracheophyta</taxon>
        <taxon>Spermatophyta</taxon>
        <taxon>Magnoliopsida</taxon>
        <taxon>eudicotyledons</taxon>
        <taxon>Gunneridae</taxon>
        <taxon>Pentapetalae</taxon>
        <taxon>rosids</taxon>
        <taxon>malvids</taxon>
        <taxon>Sapindales</taxon>
        <taxon>Rutaceae</taxon>
        <taxon>Aurantioideae</taxon>
        <taxon>Citrus</taxon>
    </lineage>
</organism>
<comment type="caution">
    <text evidence="2">The sequence shown here is derived from an EMBL/GenBank/DDBJ whole genome shotgun (WGS) entry which is preliminary data.</text>
</comment>
<name>A0AAP0M4P8_9ROSI</name>
<sequence length="88" mass="9786">MTKAMKAEYVGAESRGFSPRPLLGTGRKIDFSVSGDFEPIPIQVVMRLRFCASDSDQKRLKAGKKREKEPVAVASSDEHYGPSIMRIK</sequence>
<keyword evidence="3" id="KW-1185">Reference proteome</keyword>
<feature type="region of interest" description="Disordered" evidence="1">
    <location>
        <begin position="58"/>
        <end position="88"/>
    </location>
</feature>
<evidence type="ECO:0000256" key="1">
    <source>
        <dbReference type="SAM" id="MobiDB-lite"/>
    </source>
</evidence>
<gene>
    <name evidence="2" type="ORF">WN944_012955</name>
</gene>
<protein>
    <submittedName>
        <fullName evidence="2">Uncharacterized protein</fullName>
    </submittedName>
</protein>
<reference evidence="2 3" key="1">
    <citation type="submission" date="2024-05" db="EMBL/GenBank/DDBJ databases">
        <title>Haplotype-resolved chromosome-level genome assembly of Huyou (Citrus changshanensis).</title>
        <authorList>
            <person name="Miao C."/>
            <person name="Chen W."/>
            <person name="Wu Y."/>
            <person name="Wang L."/>
            <person name="Zhao S."/>
            <person name="Grierson D."/>
            <person name="Xu C."/>
            <person name="Chen K."/>
        </authorList>
    </citation>
    <scope>NUCLEOTIDE SEQUENCE [LARGE SCALE GENOMIC DNA]</scope>
    <source>
        <strain evidence="2">01-14</strain>
        <tissue evidence="2">Leaf</tissue>
    </source>
</reference>
<evidence type="ECO:0000313" key="2">
    <source>
        <dbReference type="EMBL" id="KAK9197772.1"/>
    </source>
</evidence>
<accession>A0AAP0M4P8</accession>